<dbReference type="VEuPathDB" id="FungiDB:PYU1_G008517"/>
<evidence type="ECO:0000256" key="2">
    <source>
        <dbReference type="ARBA" id="ARBA00023002"/>
    </source>
</evidence>
<name>K3WU86_GLOUD</name>
<dbReference type="AlphaFoldDB" id="K3WU86"/>
<protein>
    <submittedName>
        <fullName evidence="5">Uncharacterized protein</fullName>
    </submittedName>
</protein>
<feature type="region of interest" description="Disordered" evidence="4">
    <location>
        <begin position="507"/>
        <end position="549"/>
    </location>
</feature>
<feature type="compositionally biased region" description="Basic residues" evidence="4">
    <location>
        <begin position="219"/>
        <end position="228"/>
    </location>
</feature>
<dbReference type="Proteomes" id="UP000019132">
    <property type="component" value="Unassembled WGS sequence"/>
</dbReference>
<evidence type="ECO:0000256" key="4">
    <source>
        <dbReference type="SAM" id="MobiDB-lite"/>
    </source>
</evidence>
<feature type="compositionally biased region" description="Pro residues" evidence="4">
    <location>
        <begin position="537"/>
        <end position="549"/>
    </location>
</feature>
<feature type="compositionally biased region" description="Polar residues" evidence="4">
    <location>
        <begin position="180"/>
        <end position="192"/>
    </location>
</feature>
<dbReference type="EnsemblProtists" id="PYU1_T008533">
    <property type="protein sequence ID" value="PYU1_T008533"/>
    <property type="gene ID" value="PYU1_G008517"/>
</dbReference>
<dbReference type="Pfam" id="PF07847">
    <property type="entry name" value="PCO_ADO"/>
    <property type="match status" value="1"/>
</dbReference>
<feature type="compositionally biased region" description="Basic and acidic residues" evidence="4">
    <location>
        <begin position="507"/>
        <end position="517"/>
    </location>
</feature>
<keyword evidence="6" id="KW-1185">Reference proteome</keyword>
<reference evidence="6" key="1">
    <citation type="journal article" date="2010" name="Genome Biol.">
        <title>Genome sequence of the necrotrophic plant pathogen Pythium ultimum reveals original pathogenicity mechanisms and effector repertoire.</title>
        <authorList>
            <person name="Levesque C.A."/>
            <person name="Brouwer H."/>
            <person name="Cano L."/>
            <person name="Hamilton J.P."/>
            <person name="Holt C."/>
            <person name="Huitema E."/>
            <person name="Raffaele S."/>
            <person name="Robideau G.P."/>
            <person name="Thines M."/>
            <person name="Win J."/>
            <person name="Zerillo M.M."/>
            <person name="Beakes G.W."/>
            <person name="Boore J.L."/>
            <person name="Busam D."/>
            <person name="Dumas B."/>
            <person name="Ferriera S."/>
            <person name="Fuerstenberg S.I."/>
            <person name="Gachon C.M."/>
            <person name="Gaulin E."/>
            <person name="Govers F."/>
            <person name="Grenville-Briggs L."/>
            <person name="Horner N."/>
            <person name="Hostetler J."/>
            <person name="Jiang R.H."/>
            <person name="Johnson J."/>
            <person name="Krajaejun T."/>
            <person name="Lin H."/>
            <person name="Meijer H.J."/>
            <person name="Moore B."/>
            <person name="Morris P."/>
            <person name="Phuntmart V."/>
            <person name="Puiu D."/>
            <person name="Shetty J."/>
            <person name="Stajich J.E."/>
            <person name="Tripathy S."/>
            <person name="Wawra S."/>
            <person name="van West P."/>
            <person name="Whitty B.R."/>
            <person name="Coutinho P.M."/>
            <person name="Henrissat B."/>
            <person name="Martin F."/>
            <person name="Thomas P.D."/>
            <person name="Tyler B.M."/>
            <person name="De Vries R.P."/>
            <person name="Kamoun S."/>
            <person name="Yandell M."/>
            <person name="Tisserat N."/>
            <person name="Buell C.R."/>
        </authorList>
    </citation>
    <scope>NUCLEOTIDE SEQUENCE</scope>
    <source>
        <strain evidence="6">DAOM:BR144</strain>
    </source>
</reference>
<reference evidence="6" key="2">
    <citation type="submission" date="2010-04" db="EMBL/GenBank/DDBJ databases">
        <authorList>
            <person name="Buell R."/>
            <person name="Hamilton J."/>
            <person name="Hostetler J."/>
        </authorList>
    </citation>
    <scope>NUCLEOTIDE SEQUENCE [LARGE SCALE GENOMIC DNA]</scope>
    <source>
        <strain evidence="6">DAOM:BR144</strain>
    </source>
</reference>
<evidence type="ECO:0000313" key="6">
    <source>
        <dbReference type="Proteomes" id="UP000019132"/>
    </source>
</evidence>
<keyword evidence="1" id="KW-0479">Metal-binding</keyword>
<sequence length="549" mass="61087">MCPSSAAPLSSLATLATAAISRTTSTIKTTLATTIEDDGLHHHHHHYHHHHHHYHPHPYLPYRKTSSCTDDDDSVFEYLEDDEQQLQQEKPQFHPQHHHRLIVPTRTATSSRLLSNMPRRKETKKIQIDIPSSQASAGITGDPHQVFKCNGSPIISPRSIRNSLVETDFDLEGNPRPQKHANTASDANSNNRLVVGPALPPPSKPSPTATNGGNATSKSMRRKNRRRPIPTNGATQLQEEDDNAFTSTEDAADVHGAQQEMDLLALKEEEQKLAVGLTGVQSWVHRLLYTHHQTLHVLGLERKDFPNTRLSMKQLETMLSPVISLANMMAPEHFGIHVPTPQIAQTMNDVHYWKLWESDTIDIGIFFMPPNAHIPLHNHPGMSVVTRVLYGAVNVRSYDLISPQEITNGDSEDSTVGSESTDIVNSNAKVKWARVSREGSYVAESTMWLDPRRFNLHQIHAATDNGCALLDIMIPPYNNADRDCHHFKIIEEKYTKDKNERIVKMVESITTDHHNEPSDTTSNSGEASMTSSSSPPSSSPPSSSPPSSS</sequence>
<dbReference type="CDD" id="cd20289">
    <property type="entry name" value="cupin_ADO"/>
    <property type="match status" value="1"/>
</dbReference>
<feature type="region of interest" description="Disordered" evidence="4">
    <location>
        <begin position="169"/>
        <end position="244"/>
    </location>
</feature>
<dbReference type="InterPro" id="IPR011051">
    <property type="entry name" value="RmlC_Cupin_sf"/>
</dbReference>
<dbReference type="PANTHER" id="PTHR22966:SF61">
    <property type="entry name" value="2-AMINOETHANETHIOL DIOXYGENASE"/>
    <property type="match status" value="1"/>
</dbReference>
<feature type="compositionally biased region" description="Polar residues" evidence="4">
    <location>
        <begin position="518"/>
        <end position="530"/>
    </location>
</feature>
<proteinExistence type="predicted"/>
<evidence type="ECO:0000256" key="1">
    <source>
        <dbReference type="ARBA" id="ARBA00022723"/>
    </source>
</evidence>
<keyword evidence="3" id="KW-0408">Iron</keyword>
<reference evidence="5" key="3">
    <citation type="submission" date="2015-02" db="UniProtKB">
        <authorList>
            <consortium name="EnsemblProtists"/>
        </authorList>
    </citation>
    <scope>IDENTIFICATION</scope>
    <source>
        <strain evidence="5">DAOM BR144</strain>
    </source>
</reference>
<dbReference type="GO" id="GO:0046872">
    <property type="term" value="F:metal ion binding"/>
    <property type="evidence" value="ECO:0007669"/>
    <property type="project" value="UniProtKB-KW"/>
</dbReference>
<dbReference type="InParanoid" id="K3WU86"/>
<dbReference type="InterPro" id="IPR012864">
    <property type="entry name" value="PCO/ADO"/>
</dbReference>
<organism evidence="5 6">
    <name type="scientific">Globisporangium ultimum (strain ATCC 200006 / CBS 805.95 / DAOM BR144)</name>
    <name type="common">Pythium ultimum</name>
    <dbReference type="NCBI Taxonomy" id="431595"/>
    <lineage>
        <taxon>Eukaryota</taxon>
        <taxon>Sar</taxon>
        <taxon>Stramenopiles</taxon>
        <taxon>Oomycota</taxon>
        <taxon>Peronosporomycetes</taxon>
        <taxon>Pythiales</taxon>
        <taxon>Pythiaceae</taxon>
        <taxon>Globisporangium</taxon>
    </lineage>
</organism>
<dbReference type="EMBL" id="GL376613">
    <property type="status" value="NOT_ANNOTATED_CDS"/>
    <property type="molecule type" value="Genomic_DNA"/>
</dbReference>
<dbReference type="HOGENOM" id="CLU_046942_0_0_1"/>
<evidence type="ECO:0000256" key="3">
    <source>
        <dbReference type="ARBA" id="ARBA00023004"/>
    </source>
</evidence>
<evidence type="ECO:0000313" key="5">
    <source>
        <dbReference type="EnsemblProtists" id="PYU1_T008533"/>
    </source>
</evidence>
<accession>K3WU86</accession>
<dbReference type="Gene3D" id="2.60.120.10">
    <property type="entry name" value="Jelly Rolls"/>
    <property type="match status" value="1"/>
</dbReference>
<keyword evidence="2" id="KW-0560">Oxidoreductase</keyword>
<dbReference type="eggNOG" id="KOG4281">
    <property type="taxonomic scope" value="Eukaryota"/>
</dbReference>
<dbReference type="STRING" id="431595.K3WU86"/>
<dbReference type="PANTHER" id="PTHR22966">
    <property type="entry name" value="2-AMINOETHANETHIOL DIOXYGENASE"/>
    <property type="match status" value="1"/>
</dbReference>
<dbReference type="InterPro" id="IPR014710">
    <property type="entry name" value="RmlC-like_jellyroll"/>
</dbReference>
<dbReference type="GO" id="GO:0016702">
    <property type="term" value="F:oxidoreductase activity, acting on single donors with incorporation of molecular oxygen, incorporation of two atoms of oxygen"/>
    <property type="evidence" value="ECO:0007669"/>
    <property type="project" value="InterPro"/>
</dbReference>
<dbReference type="SUPFAM" id="SSF51182">
    <property type="entry name" value="RmlC-like cupins"/>
    <property type="match status" value="1"/>
</dbReference>